<sequence length="360" mass="41549">MHKIAAHHLIHAWEARYTPDFSKLTFREKHLNIYKLLDLASPRGRKNTAEEVKQLLNFKCQVAGIHSNILFSYIPNIVNLVDAKRLSQSIQVVYEKVLEIYQQQPPLTLPDSFSAAEQGYLEALEVSDDFFRQWVNHAVRLTKVEQLSRELQPSIQQLREQYLSIDECRAIGFLSTQFHFSTTNILHQLQLAEQLLLSPYFKFVEEQVCIPWQRVCAAAAKYLPGSQRLILVQQLLPASGEIATNVHRRASQIYPNHHSRRGKLNHPGVQASSIRDIEMFQAYLWVCILERSMAAVENELLPLCALVFPSIDVQWELVEGIIPLLVEEFQARVEPQQMGLLQTYTKLMQKIFADYESNLK</sequence>
<accession>A0A6B3N9B4</accession>
<dbReference type="EMBL" id="JAAHFQ010000181">
    <property type="protein sequence ID" value="NER28190.1"/>
    <property type="molecule type" value="Genomic_DNA"/>
</dbReference>
<comment type="caution">
    <text evidence="1">The sequence shown here is derived from an EMBL/GenBank/DDBJ whole genome shotgun (WGS) entry which is preliminary data.</text>
</comment>
<reference evidence="1" key="1">
    <citation type="submission" date="2019-11" db="EMBL/GenBank/DDBJ databases">
        <title>Genomic insights into an expanded diversity of filamentous marine cyanobacteria reveals the extraordinary biosynthetic potential of Moorea and Okeania.</title>
        <authorList>
            <person name="Ferreira Leao T."/>
            <person name="Wang M."/>
            <person name="Moss N."/>
            <person name="Da Silva R."/>
            <person name="Sanders J."/>
            <person name="Nurk S."/>
            <person name="Gurevich A."/>
            <person name="Humphrey G."/>
            <person name="Reher R."/>
            <person name="Zhu Q."/>
            <person name="Belda-Ferre P."/>
            <person name="Glukhov E."/>
            <person name="Rex R."/>
            <person name="Dorrestein P.C."/>
            <person name="Knight R."/>
            <person name="Pevzner P."/>
            <person name="Gerwick W.H."/>
            <person name="Gerwick L."/>
        </authorList>
    </citation>
    <scope>NUCLEOTIDE SEQUENCE</scope>
    <source>
        <strain evidence="1">SIO1C4</strain>
    </source>
</reference>
<evidence type="ECO:0008006" key="2">
    <source>
        <dbReference type="Google" id="ProtNLM"/>
    </source>
</evidence>
<organism evidence="1">
    <name type="scientific">Symploca sp. SIO1C4</name>
    <dbReference type="NCBI Taxonomy" id="2607765"/>
    <lineage>
        <taxon>Bacteria</taxon>
        <taxon>Bacillati</taxon>
        <taxon>Cyanobacteriota</taxon>
        <taxon>Cyanophyceae</taxon>
        <taxon>Coleofasciculales</taxon>
        <taxon>Coleofasciculaceae</taxon>
        <taxon>Symploca</taxon>
    </lineage>
</organism>
<proteinExistence type="predicted"/>
<protein>
    <recommendedName>
        <fullName evidence="2">Phycobilisome protein</fullName>
    </recommendedName>
</protein>
<evidence type="ECO:0000313" key="1">
    <source>
        <dbReference type="EMBL" id="NER28190.1"/>
    </source>
</evidence>
<name>A0A6B3N9B4_9CYAN</name>
<gene>
    <name evidence="1" type="ORF">F6J89_11300</name>
</gene>
<dbReference type="AlphaFoldDB" id="A0A6B3N9B4"/>